<comment type="caution">
    <text evidence="1">The sequence shown here is derived from an EMBL/GenBank/DDBJ whole genome shotgun (WGS) entry which is preliminary data.</text>
</comment>
<dbReference type="AlphaFoldDB" id="A0A9X2MX16"/>
<reference evidence="1" key="1">
    <citation type="submission" date="2022-08" db="EMBL/GenBank/DDBJ databases">
        <title>The genomic sequence of strain Paenibacillus sp. SCIV0701.</title>
        <authorList>
            <person name="Zhao H."/>
        </authorList>
    </citation>
    <scope>NUCLEOTIDE SEQUENCE</scope>
    <source>
        <strain evidence="1">SCIV0701</strain>
    </source>
</reference>
<keyword evidence="2" id="KW-1185">Reference proteome</keyword>
<dbReference type="RefSeq" id="WP_257453000.1">
    <property type="nucleotide sequence ID" value="NZ_JANIPJ010000040.1"/>
</dbReference>
<dbReference type="Proteomes" id="UP001141950">
    <property type="component" value="Unassembled WGS sequence"/>
</dbReference>
<accession>A0A9X2MX16</accession>
<organism evidence="1 2">
    <name type="scientific">Paenibacillus soyae</name>
    <dbReference type="NCBI Taxonomy" id="2969249"/>
    <lineage>
        <taxon>Bacteria</taxon>
        <taxon>Bacillati</taxon>
        <taxon>Bacillota</taxon>
        <taxon>Bacilli</taxon>
        <taxon>Bacillales</taxon>
        <taxon>Paenibacillaceae</taxon>
        <taxon>Paenibacillus</taxon>
    </lineage>
</organism>
<gene>
    <name evidence="1" type="ORF">NQZ67_29410</name>
</gene>
<name>A0A9X2MX16_9BACL</name>
<evidence type="ECO:0000313" key="2">
    <source>
        <dbReference type="Proteomes" id="UP001141950"/>
    </source>
</evidence>
<proteinExistence type="predicted"/>
<dbReference type="EMBL" id="JANIPJ010000040">
    <property type="protein sequence ID" value="MCR2808000.1"/>
    <property type="molecule type" value="Genomic_DNA"/>
</dbReference>
<protein>
    <submittedName>
        <fullName evidence="1">Uncharacterized protein</fullName>
    </submittedName>
</protein>
<evidence type="ECO:0000313" key="1">
    <source>
        <dbReference type="EMBL" id="MCR2808000.1"/>
    </source>
</evidence>
<sequence length="87" mass="9660">MSKENEEESKLFNAIQREFAEFASLYSEAVKSGADIAGKQVLESLLDANRAEEIPSGKLFAALRTGVRHAGEQLIQLGWGFIHRPKK</sequence>